<dbReference type="SUPFAM" id="SSF55681">
    <property type="entry name" value="Class II aaRS and biotin synthetases"/>
    <property type="match status" value="1"/>
</dbReference>
<evidence type="ECO:0000256" key="3">
    <source>
        <dbReference type="ARBA" id="ARBA00022598"/>
    </source>
</evidence>
<feature type="domain" description="Aminoacyl-transfer RNA synthetases class-II family profile" evidence="10">
    <location>
        <begin position="171"/>
        <end position="243"/>
    </location>
</feature>
<comment type="catalytic activity">
    <reaction evidence="9">
        <text>tRNA(Lys) + L-lysine + ATP = L-lysyl-tRNA(Lys) + AMP + diphosphate</text>
        <dbReference type="Rhea" id="RHEA:20792"/>
        <dbReference type="Rhea" id="RHEA-COMP:9696"/>
        <dbReference type="Rhea" id="RHEA-COMP:9697"/>
        <dbReference type="ChEBI" id="CHEBI:30616"/>
        <dbReference type="ChEBI" id="CHEBI:32551"/>
        <dbReference type="ChEBI" id="CHEBI:33019"/>
        <dbReference type="ChEBI" id="CHEBI:78442"/>
        <dbReference type="ChEBI" id="CHEBI:78529"/>
        <dbReference type="ChEBI" id="CHEBI:456215"/>
        <dbReference type="EC" id="6.1.1.6"/>
    </reaction>
</comment>
<dbReference type="GO" id="GO:0006430">
    <property type="term" value="P:lysyl-tRNA aminoacylation"/>
    <property type="evidence" value="ECO:0007669"/>
    <property type="project" value="InterPro"/>
</dbReference>
<dbReference type="InterPro" id="IPR045864">
    <property type="entry name" value="aa-tRNA-synth_II/BPL/LPL"/>
</dbReference>
<keyword evidence="7" id="KW-0648">Protein biosynthesis</keyword>
<protein>
    <recommendedName>
        <fullName evidence="2">lysine--tRNA ligase</fullName>
        <ecNumber evidence="2">6.1.1.6</ecNumber>
    </recommendedName>
</protein>
<dbReference type="Gene3D" id="3.30.930.10">
    <property type="entry name" value="Bira Bifunctional Protein, Domain 2"/>
    <property type="match status" value="1"/>
</dbReference>
<dbReference type="GO" id="GO:0005524">
    <property type="term" value="F:ATP binding"/>
    <property type="evidence" value="ECO:0007669"/>
    <property type="project" value="UniProtKB-KW"/>
</dbReference>
<dbReference type="EMBL" id="DRTV01000130">
    <property type="protein sequence ID" value="HHF58141.1"/>
    <property type="molecule type" value="Genomic_DNA"/>
</dbReference>
<dbReference type="AlphaFoldDB" id="A0A7C5I4K6"/>
<evidence type="ECO:0000256" key="1">
    <source>
        <dbReference type="ARBA" id="ARBA00008226"/>
    </source>
</evidence>
<name>A0A7C5I4K6_UNCW3</name>
<evidence type="ECO:0000256" key="8">
    <source>
        <dbReference type="ARBA" id="ARBA00023146"/>
    </source>
</evidence>
<dbReference type="Proteomes" id="UP000886014">
    <property type="component" value="Unassembled WGS sequence"/>
</dbReference>
<dbReference type="CDD" id="cd04322">
    <property type="entry name" value="LysRS_N"/>
    <property type="match status" value="1"/>
</dbReference>
<gene>
    <name evidence="11" type="ORF">ENL41_01800</name>
</gene>
<evidence type="ECO:0000259" key="10">
    <source>
        <dbReference type="PROSITE" id="PS50862"/>
    </source>
</evidence>
<dbReference type="Pfam" id="PF00152">
    <property type="entry name" value="tRNA-synt_2"/>
    <property type="match status" value="1"/>
</dbReference>
<keyword evidence="6" id="KW-0067">ATP-binding</keyword>
<dbReference type="GO" id="GO:0000049">
    <property type="term" value="F:tRNA binding"/>
    <property type="evidence" value="ECO:0007669"/>
    <property type="project" value="TreeGrafter"/>
</dbReference>
<evidence type="ECO:0000256" key="4">
    <source>
        <dbReference type="ARBA" id="ARBA00022723"/>
    </source>
</evidence>
<dbReference type="InterPro" id="IPR012340">
    <property type="entry name" value="NA-bd_OB-fold"/>
</dbReference>
<dbReference type="PANTHER" id="PTHR42918">
    <property type="entry name" value="LYSYL-TRNA SYNTHETASE"/>
    <property type="match status" value="1"/>
</dbReference>
<dbReference type="FunFam" id="2.40.50.140:FF:000024">
    <property type="entry name" value="Lysine--tRNA ligase"/>
    <property type="match status" value="1"/>
</dbReference>
<dbReference type="Gene3D" id="2.40.50.140">
    <property type="entry name" value="Nucleic acid-binding proteins"/>
    <property type="match status" value="1"/>
</dbReference>
<dbReference type="EC" id="6.1.1.6" evidence="2"/>
<feature type="non-terminal residue" evidence="11">
    <location>
        <position position="243"/>
    </location>
</feature>
<evidence type="ECO:0000256" key="9">
    <source>
        <dbReference type="ARBA" id="ARBA00048573"/>
    </source>
</evidence>
<dbReference type="PRINTS" id="PR00982">
    <property type="entry name" value="TRNASYNTHLYS"/>
</dbReference>
<dbReference type="InterPro" id="IPR004364">
    <property type="entry name" value="Aa-tRNA-synt_II"/>
</dbReference>
<proteinExistence type="inferred from homology"/>
<dbReference type="SUPFAM" id="SSF50249">
    <property type="entry name" value="Nucleic acid-binding proteins"/>
    <property type="match status" value="1"/>
</dbReference>
<keyword evidence="8" id="KW-0030">Aminoacyl-tRNA synthetase</keyword>
<sequence length="243" mass="28357">MERLDEFEVRKAKIEDLREKGLEPYPYRFEKTHDSLFIKEHFDELEGKTVSIAGRIITKRVFGKLSFAHLRDEQGDIQIAIQKGTSKVPQVEEDGAKFFKKYIDVGDIIGIKGKVFKTKTGEVTVLAEEFVILAKGLRPLPEKWHGLKDKEVRYRERYLDLIVNKETREVFKKRSQIIQLMREFFIEKGFLEVDTPILQPIYGGAFAKPFETYSNALDTKLYLRIADELYLKRLLVGGFEKVF</sequence>
<evidence type="ECO:0000256" key="5">
    <source>
        <dbReference type="ARBA" id="ARBA00022741"/>
    </source>
</evidence>
<dbReference type="PANTHER" id="PTHR42918:SF15">
    <property type="entry name" value="LYSINE--TRNA LIGASE, CHLOROPLASTIC_MITOCHONDRIAL"/>
    <property type="match status" value="1"/>
</dbReference>
<dbReference type="GO" id="GO:0004824">
    <property type="term" value="F:lysine-tRNA ligase activity"/>
    <property type="evidence" value="ECO:0007669"/>
    <property type="project" value="UniProtKB-EC"/>
</dbReference>
<dbReference type="InterPro" id="IPR006195">
    <property type="entry name" value="aa-tRNA-synth_II"/>
</dbReference>
<dbReference type="PROSITE" id="PS50862">
    <property type="entry name" value="AA_TRNA_LIGASE_II"/>
    <property type="match status" value="1"/>
</dbReference>
<dbReference type="GO" id="GO:0046872">
    <property type="term" value="F:metal ion binding"/>
    <property type="evidence" value="ECO:0007669"/>
    <property type="project" value="UniProtKB-KW"/>
</dbReference>
<keyword evidence="3 11" id="KW-0436">Ligase</keyword>
<dbReference type="InterPro" id="IPR004365">
    <property type="entry name" value="NA-bd_OB_tRNA"/>
</dbReference>
<dbReference type="GO" id="GO:0005829">
    <property type="term" value="C:cytosol"/>
    <property type="evidence" value="ECO:0007669"/>
    <property type="project" value="TreeGrafter"/>
</dbReference>
<evidence type="ECO:0000256" key="6">
    <source>
        <dbReference type="ARBA" id="ARBA00022840"/>
    </source>
</evidence>
<keyword evidence="4" id="KW-0479">Metal-binding</keyword>
<reference evidence="11" key="1">
    <citation type="journal article" date="2020" name="mSystems">
        <title>Genome- and Community-Level Interaction Insights into Carbon Utilization and Element Cycling Functions of Hydrothermarchaeota in Hydrothermal Sediment.</title>
        <authorList>
            <person name="Zhou Z."/>
            <person name="Liu Y."/>
            <person name="Xu W."/>
            <person name="Pan J."/>
            <person name="Luo Z.H."/>
            <person name="Li M."/>
        </authorList>
    </citation>
    <scope>NUCLEOTIDE SEQUENCE [LARGE SCALE GENOMIC DNA]</scope>
    <source>
        <strain evidence="11">HyVt-94</strain>
    </source>
</reference>
<keyword evidence="5" id="KW-0547">Nucleotide-binding</keyword>
<dbReference type="InterPro" id="IPR018149">
    <property type="entry name" value="Lys-tRNA-synth_II_C"/>
</dbReference>
<evidence type="ECO:0000256" key="7">
    <source>
        <dbReference type="ARBA" id="ARBA00022917"/>
    </source>
</evidence>
<comment type="caution">
    <text evidence="11">The sequence shown here is derived from an EMBL/GenBank/DDBJ whole genome shotgun (WGS) entry which is preliminary data.</text>
</comment>
<evidence type="ECO:0000313" key="11">
    <source>
        <dbReference type="EMBL" id="HHF58141.1"/>
    </source>
</evidence>
<dbReference type="Pfam" id="PF01336">
    <property type="entry name" value="tRNA_anti-codon"/>
    <property type="match status" value="1"/>
</dbReference>
<comment type="similarity">
    <text evidence="1">Belongs to the class-II aminoacyl-tRNA synthetase family.</text>
</comment>
<accession>A0A7C5I4K6</accession>
<dbReference type="InterPro" id="IPR044136">
    <property type="entry name" value="Lys-tRNA-ligase_II_N"/>
</dbReference>
<evidence type="ECO:0000256" key="2">
    <source>
        <dbReference type="ARBA" id="ARBA00013166"/>
    </source>
</evidence>
<organism evidence="11">
    <name type="scientific">candidate division WOR-3 bacterium</name>
    <dbReference type="NCBI Taxonomy" id="2052148"/>
    <lineage>
        <taxon>Bacteria</taxon>
        <taxon>Bacteria division WOR-3</taxon>
    </lineage>
</organism>